<dbReference type="CDD" id="cd03808">
    <property type="entry name" value="GT4_CapM-like"/>
    <property type="match status" value="1"/>
</dbReference>
<dbReference type="Pfam" id="PF00534">
    <property type="entry name" value="Glycos_transf_1"/>
    <property type="match status" value="1"/>
</dbReference>
<feature type="domain" description="Glycosyl transferase family 1" evidence="1">
    <location>
        <begin position="183"/>
        <end position="347"/>
    </location>
</feature>
<organism evidence="3 4">
    <name type="scientific">Salimicrobium humidisoli</name>
    <dbReference type="NCBI Taxonomy" id="2029857"/>
    <lineage>
        <taxon>Bacteria</taxon>
        <taxon>Bacillati</taxon>
        <taxon>Bacillota</taxon>
        <taxon>Bacilli</taxon>
        <taxon>Bacillales</taxon>
        <taxon>Bacillaceae</taxon>
        <taxon>Salimicrobium</taxon>
    </lineage>
</organism>
<proteinExistence type="predicted"/>
<feature type="domain" description="Glycosyltransferase subfamily 4-like N-terminal" evidence="2">
    <location>
        <begin position="2"/>
        <end position="147"/>
    </location>
</feature>
<reference evidence="3 4" key="1">
    <citation type="submission" date="2017-08" db="EMBL/GenBank/DDBJ databases">
        <title>Salimicrobium alkalisoli sp. nov., isolated from saline alkaline soil.</title>
        <authorList>
            <person name="Zhang G."/>
            <person name="Xiong Q."/>
        </authorList>
    </citation>
    <scope>NUCLEOTIDE SEQUENCE [LARGE SCALE GENOMIC DNA]</scope>
    <source>
        <strain evidence="3 4">WN024</strain>
    </source>
</reference>
<dbReference type="PANTHER" id="PTHR45947:SF3">
    <property type="entry name" value="SULFOQUINOVOSYL TRANSFERASE SQD2"/>
    <property type="match status" value="1"/>
</dbReference>
<sequence length="369" mass="42046">MKILFVSTVSNTVNTFLIPHIRMLRELGHEVDVAFNIVQDVHPELARMGCEIYNLEFNRSPLKKQNYIAYKKLKKIIEHNNYDVVHTHTPVASACVRFACKTNSSVQVVYTAHGFHFFKGAPFLNWMIYYPIERWLARYTDVIITINSEDYFKAKNSLKARKIEYVPGVGINTQDNDYVSINKTEKLRALGLPEEAFILLSIGELNKNKNHETVIKALAKLNKSNAYYVICGEGGSRKYLEKLIVSHGLENKVKLLGFRTDVDTMYKLADVFVFPSFREGLSVSLMEAMANGVPVVGSDIRGNSDLIEDGKEGYLKDPNDIEGFMEAISTLMNDKTTRNKFGVESKKKIKTYDYSNVLKDMEKIYLTCT</sequence>
<dbReference type="Pfam" id="PF13477">
    <property type="entry name" value="Glyco_trans_4_2"/>
    <property type="match status" value="1"/>
</dbReference>
<evidence type="ECO:0000313" key="4">
    <source>
        <dbReference type="Proteomes" id="UP000217561"/>
    </source>
</evidence>
<accession>A0ABX4HUD5</accession>
<gene>
    <name evidence="3" type="ORF">CKW00_03750</name>
</gene>
<name>A0ABX4HUD5_9BACI</name>
<dbReference type="RefSeq" id="WP_095821441.1">
    <property type="nucleotide sequence ID" value="NZ_NSGH01000004.1"/>
</dbReference>
<dbReference type="PANTHER" id="PTHR45947">
    <property type="entry name" value="SULFOQUINOVOSYL TRANSFERASE SQD2"/>
    <property type="match status" value="1"/>
</dbReference>
<dbReference type="SUPFAM" id="SSF53756">
    <property type="entry name" value="UDP-Glycosyltransferase/glycogen phosphorylase"/>
    <property type="match status" value="1"/>
</dbReference>
<protein>
    <submittedName>
        <fullName evidence="3">Glycosyltransferase family 1 protein</fullName>
    </submittedName>
</protein>
<evidence type="ECO:0000259" key="1">
    <source>
        <dbReference type="Pfam" id="PF00534"/>
    </source>
</evidence>
<comment type="caution">
    <text evidence="3">The sequence shown here is derived from an EMBL/GenBank/DDBJ whole genome shotgun (WGS) entry which is preliminary data.</text>
</comment>
<evidence type="ECO:0000313" key="3">
    <source>
        <dbReference type="EMBL" id="PBB06452.1"/>
    </source>
</evidence>
<evidence type="ECO:0000259" key="2">
    <source>
        <dbReference type="Pfam" id="PF13477"/>
    </source>
</evidence>
<dbReference type="Gene3D" id="3.40.50.2000">
    <property type="entry name" value="Glycogen Phosphorylase B"/>
    <property type="match status" value="2"/>
</dbReference>
<keyword evidence="4" id="KW-1185">Reference proteome</keyword>
<dbReference type="InterPro" id="IPR001296">
    <property type="entry name" value="Glyco_trans_1"/>
</dbReference>
<dbReference type="Proteomes" id="UP000217561">
    <property type="component" value="Unassembled WGS sequence"/>
</dbReference>
<dbReference type="InterPro" id="IPR050194">
    <property type="entry name" value="Glycosyltransferase_grp1"/>
</dbReference>
<dbReference type="InterPro" id="IPR028098">
    <property type="entry name" value="Glyco_trans_4-like_N"/>
</dbReference>
<dbReference type="EMBL" id="NSGH01000004">
    <property type="protein sequence ID" value="PBB06452.1"/>
    <property type="molecule type" value="Genomic_DNA"/>
</dbReference>